<evidence type="ECO:0000313" key="2">
    <source>
        <dbReference type="Proteomes" id="UP000027616"/>
    </source>
</evidence>
<organism evidence="1 2">
    <name type="scientific">Mucinivorans hirudinis</name>
    <dbReference type="NCBI Taxonomy" id="1433126"/>
    <lineage>
        <taxon>Bacteria</taxon>
        <taxon>Pseudomonadati</taxon>
        <taxon>Bacteroidota</taxon>
        <taxon>Bacteroidia</taxon>
        <taxon>Bacteroidales</taxon>
        <taxon>Rikenellaceae</taxon>
        <taxon>Mucinivorans</taxon>
    </lineage>
</organism>
<dbReference type="EMBL" id="HG934468">
    <property type="protein sequence ID" value="CDN30113.1"/>
    <property type="molecule type" value="Genomic_DNA"/>
</dbReference>
<proteinExistence type="predicted"/>
<dbReference type="HOGENOM" id="CLU_3312933_0_0_10"/>
<reference evidence="1 2" key="1">
    <citation type="journal article" date="2015" name="Genome Announc.">
        <title>Complete Genome Sequence of the Novel Leech Symbiont Mucinivorans hirudinis M3T.</title>
        <authorList>
            <person name="Nelson M.C."/>
            <person name="Bomar L."/>
            <person name="Graf J."/>
        </authorList>
    </citation>
    <scope>NUCLEOTIDE SEQUENCE [LARGE SCALE GENOMIC DNA]</scope>
    <source>
        <strain evidence="2">M3</strain>
    </source>
</reference>
<dbReference type="Proteomes" id="UP000027616">
    <property type="component" value="Chromosome I"/>
</dbReference>
<dbReference type="KEGG" id="rbc:BN938_0006"/>
<evidence type="ECO:0000313" key="1">
    <source>
        <dbReference type="EMBL" id="CDN30113.1"/>
    </source>
</evidence>
<sequence>MLDTKSGSIQNMDEPRYVFMYAMSPNNNIESGKNSVMCC</sequence>
<keyword evidence="2" id="KW-1185">Reference proteome</keyword>
<dbReference type="AlphaFoldDB" id="A0A060R8N5"/>
<accession>A0A060R8N5</accession>
<name>A0A060R8N5_9BACT</name>
<gene>
    <name evidence="1" type="ORF">BN938_0006</name>
</gene>
<protein>
    <submittedName>
        <fullName evidence="1">Uncharacterized protein</fullName>
    </submittedName>
</protein>